<name>A0A653TUM3_9FLAO</name>
<protein>
    <submittedName>
        <fullName evidence="2">Uncharacterized protein</fullName>
    </submittedName>
</protein>
<feature type="transmembrane region" description="Helical" evidence="1">
    <location>
        <begin position="9"/>
        <end position="29"/>
    </location>
</feature>
<keyword evidence="1" id="KW-1133">Transmembrane helix</keyword>
<evidence type="ECO:0000256" key="1">
    <source>
        <dbReference type="SAM" id="Phobius"/>
    </source>
</evidence>
<feature type="transmembrane region" description="Helical" evidence="1">
    <location>
        <begin position="60"/>
        <end position="79"/>
    </location>
</feature>
<proteinExistence type="predicted"/>
<dbReference type="Proteomes" id="UP000430202">
    <property type="component" value="Unassembled WGS sequence"/>
</dbReference>
<gene>
    <name evidence="2" type="ORF">MARI151_30611</name>
</gene>
<evidence type="ECO:0000313" key="2">
    <source>
        <dbReference type="EMBL" id="VXB79534.1"/>
    </source>
</evidence>
<organism evidence="2 3">
    <name type="scientific">Maribacter litoralis</name>
    <dbReference type="NCBI Taxonomy" id="2059726"/>
    <lineage>
        <taxon>Bacteria</taxon>
        <taxon>Pseudomonadati</taxon>
        <taxon>Bacteroidota</taxon>
        <taxon>Flavobacteriia</taxon>
        <taxon>Flavobacteriales</taxon>
        <taxon>Flavobacteriaceae</taxon>
        <taxon>Maribacter</taxon>
    </lineage>
</organism>
<dbReference type="AlphaFoldDB" id="A0A653TUM3"/>
<keyword evidence="3" id="KW-1185">Reference proteome</keyword>
<dbReference type="EMBL" id="CABWLR010000003">
    <property type="protein sequence ID" value="VXB79534.1"/>
    <property type="molecule type" value="Genomic_DNA"/>
</dbReference>
<feature type="transmembrane region" description="Helical" evidence="1">
    <location>
        <begin position="35"/>
        <end position="53"/>
    </location>
</feature>
<reference evidence="2 3" key="1">
    <citation type="submission" date="2019-10" db="EMBL/GenBank/DDBJ databases">
        <authorList>
            <person name="Karimi E."/>
        </authorList>
    </citation>
    <scope>NUCLEOTIDE SEQUENCE [LARGE SCALE GENOMIC DNA]</scope>
    <source>
        <strain evidence="2">Maribacter sp. 151</strain>
    </source>
</reference>
<keyword evidence="1" id="KW-0812">Transmembrane</keyword>
<sequence length="87" mass="10056">MKLKFISSIFLSFLIGLYIAFHMTLFSGITPFLDTILLVIVVLLLVWNLVLIFKQQDKPLKFIQLSILVFVILIAFYFAKMELESLA</sequence>
<evidence type="ECO:0000313" key="3">
    <source>
        <dbReference type="Proteomes" id="UP000430202"/>
    </source>
</evidence>
<accession>A0A653TUM3</accession>
<keyword evidence="1" id="KW-0472">Membrane</keyword>